<dbReference type="SUPFAM" id="SSF50978">
    <property type="entry name" value="WD40 repeat-like"/>
    <property type="match status" value="1"/>
</dbReference>
<dbReference type="PROSITE" id="PS50082">
    <property type="entry name" value="WD_REPEATS_2"/>
    <property type="match status" value="1"/>
</dbReference>
<dbReference type="PROSITE" id="PS50294">
    <property type="entry name" value="WD_REPEATS_REGION"/>
    <property type="match status" value="1"/>
</dbReference>
<organism evidence="4 5">
    <name type="scientific">Fragilariopsis cylindrus CCMP1102</name>
    <dbReference type="NCBI Taxonomy" id="635003"/>
    <lineage>
        <taxon>Eukaryota</taxon>
        <taxon>Sar</taxon>
        <taxon>Stramenopiles</taxon>
        <taxon>Ochrophyta</taxon>
        <taxon>Bacillariophyta</taxon>
        <taxon>Bacillariophyceae</taxon>
        <taxon>Bacillariophycidae</taxon>
        <taxon>Bacillariales</taxon>
        <taxon>Bacillariaceae</taxon>
        <taxon>Fragilariopsis</taxon>
    </lineage>
</organism>
<dbReference type="GO" id="GO:0120330">
    <property type="term" value="C:rixosome complex"/>
    <property type="evidence" value="ECO:0007669"/>
    <property type="project" value="TreeGrafter"/>
</dbReference>
<dbReference type="AlphaFoldDB" id="A0A1E7EWW4"/>
<evidence type="ECO:0000313" key="5">
    <source>
        <dbReference type="Proteomes" id="UP000095751"/>
    </source>
</evidence>
<keyword evidence="2" id="KW-0677">Repeat</keyword>
<dbReference type="Gene3D" id="2.130.10.10">
    <property type="entry name" value="YVTN repeat-like/Quinoprotein amine dehydrogenase"/>
    <property type="match status" value="1"/>
</dbReference>
<feature type="non-terminal residue" evidence="4">
    <location>
        <position position="66"/>
    </location>
</feature>
<feature type="repeat" description="WD" evidence="3">
    <location>
        <begin position="37"/>
        <end position="66"/>
    </location>
</feature>
<evidence type="ECO:0000313" key="4">
    <source>
        <dbReference type="EMBL" id="OEU10530.1"/>
    </source>
</evidence>
<dbReference type="Pfam" id="PF00400">
    <property type="entry name" value="WD40"/>
    <property type="match status" value="2"/>
</dbReference>
<reference evidence="4 5" key="1">
    <citation type="submission" date="2016-09" db="EMBL/GenBank/DDBJ databases">
        <title>Extensive genetic diversity and differential bi-allelic expression allows diatom success in the polar Southern Ocean.</title>
        <authorList>
            <consortium name="DOE Joint Genome Institute"/>
            <person name="Mock T."/>
            <person name="Otillar R.P."/>
            <person name="Strauss J."/>
            <person name="Dupont C."/>
            <person name="Frickenhaus S."/>
            <person name="Maumus F."/>
            <person name="Mcmullan M."/>
            <person name="Sanges R."/>
            <person name="Schmutz J."/>
            <person name="Toseland A."/>
            <person name="Valas R."/>
            <person name="Veluchamy A."/>
            <person name="Ward B.J."/>
            <person name="Allen A."/>
            <person name="Barry K."/>
            <person name="Falciatore A."/>
            <person name="Ferrante M."/>
            <person name="Fortunato A.E."/>
            <person name="Gloeckner G."/>
            <person name="Gruber A."/>
            <person name="Hipkin R."/>
            <person name="Janech M."/>
            <person name="Kroth P."/>
            <person name="Leese F."/>
            <person name="Lindquist E."/>
            <person name="Lyon B.R."/>
            <person name="Martin J."/>
            <person name="Mayer C."/>
            <person name="Parker M."/>
            <person name="Quesneville H."/>
            <person name="Raymond J."/>
            <person name="Uhlig C."/>
            <person name="Valentin K.U."/>
            <person name="Worden A.Z."/>
            <person name="Armbrust E.V."/>
            <person name="Bowler C."/>
            <person name="Green B."/>
            <person name="Moulton V."/>
            <person name="Van Oosterhout C."/>
            <person name="Grigoriev I."/>
        </authorList>
    </citation>
    <scope>NUCLEOTIDE SEQUENCE [LARGE SCALE GENOMIC DNA]</scope>
    <source>
        <strain evidence="4 5">CCMP1102</strain>
    </source>
</reference>
<dbReference type="OrthoDB" id="44351at2759"/>
<sequence length="66" mass="6911">MTGCLLVSPCGYYIAGGGTSGSVYVWSSMGGQLLRTIKAHYRSCTSLAWSDCGRYLVTGGADGMVH</sequence>
<accession>A0A1E7EWW4</accession>
<dbReference type="InterPro" id="IPR001680">
    <property type="entry name" value="WD40_rpt"/>
</dbReference>
<dbReference type="GO" id="GO:0006261">
    <property type="term" value="P:DNA-templated DNA replication"/>
    <property type="evidence" value="ECO:0007669"/>
    <property type="project" value="TreeGrafter"/>
</dbReference>
<evidence type="ECO:0000256" key="2">
    <source>
        <dbReference type="ARBA" id="ARBA00022737"/>
    </source>
</evidence>
<gene>
    <name evidence="4" type="ORF">FRACYDRAFT_193948</name>
</gene>
<proteinExistence type="predicted"/>
<dbReference type="InParanoid" id="A0A1E7EWW4"/>
<dbReference type="GO" id="GO:0006364">
    <property type="term" value="P:rRNA processing"/>
    <property type="evidence" value="ECO:0007669"/>
    <property type="project" value="TreeGrafter"/>
</dbReference>
<name>A0A1E7EWW4_9STRA</name>
<evidence type="ECO:0000256" key="3">
    <source>
        <dbReference type="PROSITE-ProRule" id="PRU00221"/>
    </source>
</evidence>
<keyword evidence="1 3" id="KW-0853">WD repeat</keyword>
<dbReference type="KEGG" id="fcy:FRACYDRAFT_193948"/>
<dbReference type="InterPro" id="IPR015943">
    <property type="entry name" value="WD40/YVTN_repeat-like_dom_sf"/>
</dbReference>
<keyword evidence="5" id="KW-1185">Reference proteome</keyword>
<dbReference type="InterPro" id="IPR036322">
    <property type="entry name" value="WD40_repeat_dom_sf"/>
</dbReference>
<dbReference type="GO" id="GO:0005656">
    <property type="term" value="C:nuclear pre-replicative complex"/>
    <property type="evidence" value="ECO:0007669"/>
    <property type="project" value="TreeGrafter"/>
</dbReference>
<dbReference type="EMBL" id="KV784371">
    <property type="protein sequence ID" value="OEU10530.1"/>
    <property type="molecule type" value="Genomic_DNA"/>
</dbReference>
<evidence type="ECO:0000256" key="1">
    <source>
        <dbReference type="ARBA" id="ARBA00022574"/>
    </source>
</evidence>
<dbReference type="Proteomes" id="UP000095751">
    <property type="component" value="Unassembled WGS sequence"/>
</dbReference>
<protein>
    <submittedName>
        <fullName evidence="4">Uncharacterized protein</fullName>
    </submittedName>
</protein>
<dbReference type="PANTHER" id="PTHR18763:SF0">
    <property type="entry name" value="WD REPEAT-CONTAINING PROTEIN 18"/>
    <property type="match status" value="1"/>
</dbReference>
<dbReference type="InterPro" id="IPR045227">
    <property type="entry name" value="WDR18/Ipi3/RID3"/>
</dbReference>
<dbReference type="PANTHER" id="PTHR18763">
    <property type="entry name" value="WD-REPEAT PROTEIN 18"/>
    <property type="match status" value="1"/>
</dbReference>